<accession>A0A923HTD9</accession>
<reference evidence="1" key="1">
    <citation type="submission" date="2019-10" db="EMBL/GenBank/DDBJ databases">
        <authorList>
            <person name="Ross D.E."/>
            <person name="Gulliver D."/>
        </authorList>
    </citation>
    <scope>NUCLEOTIDE SEQUENCE</scope>
    <source>
        <strain evidence="1">DER-2019</strain>
    </source>
</reference>
<dbReference type="Proteomes" id="UP000616595">
    <property type="component" value="Unassembled WGS sequence"/>
</dbReference>
<dbReference type="OrthoDB" id="1779561at2"/>
<reference evidence="1" key="2">
    <citation type="submission" date="2020-10" db="EMBL/GenBank/DDBJ databases">
        <title>Comparative genomics of the Acetobacterium genus.</title>
        <authorList>
            <person name="Marshall C."/>
            <person name="May H."/>
            <person name="Norman S."/>
        </authorList>
    </citation>
    <scope>NUCLEOTIDE SEQUENCE</scope>
    <source>
        <strain evidence="1">DER-2019</strain>
    </source>
</reference>
<comment type="caution">
    <text evidence="1">The sequence shown here is derived from an EMBL/GenBank/DDBJ whole genome shotgun (WGS) entry which is preliminary data.</text>
</comment>
<proteinExistence type="predicted"/>
<dbReference type="AlphaFoldDB" id="A0A923HTD9"/>
<name>A0A923HTD9_9FIRM</name>
<dbReference type="RefSeq" id="WP_148565550.1">
    <property type="nucleotide sequence ID" value="NZ_RXYA01000001.1"/>
</dbReference>
<protein>
    <submittedName>
        <fullName evidence="1">Uncharacterized protein</fullName>
    </submittedName>
</protein>
<organism evidence="1 2">
    <name type="scientific">Acetobacterium paludosum</name>
    <dbReference type="NCBI Taxonomy" id="52693"/>
    <lineage>
        <taxon>Bacteria</taxon>
        <taxon>Bacillati</taxon>
        <taxon>Bacillota</taxon>
        <taxon>Clostridia</taxon>
        <taxon>Eubacteriales</taxon>
        <taxon>Eubacteriaceae</taxon>
        <taxon>Acetobacterium</taxon>
    </lineage>
</organism>
<evidence type="ECO:0000313" key="2">
    <source>
        <dbReference type="Proteomes" id="UP000616595"/>
    </source>
</evidence>
<dbReference type="EMBL" id="WJBD01000001">
    <property type="protein sequence ID" value="MBC3886930.1"/>
    <property type="molecule type" value="Genomic_DNA"/>
</dbReference>
<sequence>MIESRFATYYKNHPKSHDLSKARNEKIKFTAIPELSPKIDSNFEKKLRSDKDAYLEQCVELKIEVALLYINRTHSNLQYI</sequence>
<keyword evidence="2" id="KW-1185">Reference proteome</keyword>
<evidence type="ECO:0000313" key="1">
    <source>
        <dbReference type="EMBL" id="MBC3886930.1"/>
    </source>
</evidence>
<gene>
    <name evidence="1" type="ORF">GH810_01195</name>
</gene>